<dbReference type="Proteomes" id="UP000325434">
    <property type="component" value="Unassembled WGS sequence"/>
</dbReference>
<dbReference type="VEuPathDB" id="FungiDB:AFLA_009746"/>
<dbReference type="VEuPathDB" id="FungiDB:F9C07_2144697"/>
<accession>A0A5N6HFR7</accession>
<dbReference type="GO" id="GO:0005634">
    <property type="term" value="C:nucleus"/>
    <property type="evidence" value="ECO:0007669"/>
    <property type="project" value="UniProtKB-SubCell"/>
</dbReference>
<comment type="subcellular location">
    <subcellularLocation>
        <location evidence="1">Nucleus</location>
    </subcellularLocation>
</comment>
<dbReference type="SMR" id="A0A5N6HFR7"/>
<dbReference type="InterPro" id="IPR021858">
    <property type="entry name" value="Fun_TF"/>
</dbReference>
<evidence type="ECO:0000256" key="1">
    <source>
        <dbReference type="ARBA" id="ARBA00004123"/>
    </source>
</evidence>
<evidence type="ECO:0000313" key="3">
    <source>
        <dbReference type="EMBL" id="KAB8253306.1"/>
    </source>
</evidence>
<dbReference type="GO" id="GO:0045944">
    <property type="term" value="P:positive regulation of transcription by RNA polymerase II"/>
    <property type="evidence" value="ECO:0007669"/>
    <property type="project" value="TreeGrafter"/>
</dbReference>
<dbReference type="VEuPathDB" id="FungiDB:F9C07_2280763"/>
<reference evidence="3" key="1">
    <citation type="submission" date="2019-04" db="EMBL/GenBank/DDBJ databases">
        <title>Friends and foes A comparative genomics study of 23 Aspergillus species from section Flavi.</title>
        <authorList>
            <consortium name="DOE Joint Genome Institute"/>
            <person name="Kjaerbolling I."/>
            <person name="Vesth T."/>
            <person name="Frisvad J.C."/>
            <person name="Nybo J.L."/>
            <person name="Theobald S."/>
            <person name="Kildgaard S."/>
            <person name="Isbrandt T."/>
            <person name="Kuo A."/>
            <person name="Sato A."/>
            <person name="Lyhne E.K."/>
            <person name="Kogle M.E."/>
            <person name="Wiebenga A."/>
            <person name="Kun R.S."/>
            <person name="Lubbers R.J."/>
            <person name="Makela M.R."/>
            <person name="Barry K."/>
            <person name="Chovatia M."/>
            <person name="Clum A."/>
            <person name="Daum C."/>
            <person name="Haridas S."/>
            <person name="He G."/>
            <person name="LaButti K."/>
            <person name="Lipzen A."/>
            <person name="Mondo S."/>
            <person name="Riley R."/>
            <person name="Salamov A."/>
            <person name="Simmons B.A."/>
            <person name="Magnuson J.K."/>
            <person name="Henrissat B."/>
            <person name="Mortensen U.H."/>
            <person name="Larsen T.O."/>
            <person name="Devries R.P."/>
            <person name="Grigoriev I.V."/>
            <person name="Machida M."/>
            <person name="Baker S.E."/>
            <person name="Andersen M.R."/>
        </authorList>
    </citation>
    <scope>NUCLEOTIDE SEQUENCE [LARGE SCALE GENOMIC DNA]</scope>
    <source>
        <strain evidence="3">CBS 121.62</strain>
    </source>
</reference>
<proteinExistence type="predicted"/>
<evidence type="ECO:0000256" key="2">
    <source>
        <dbReference type="ARBA" id="ARBA00023242"/>
    </source>
</evidence>
<dbReference type="Pfam" id="PF11951">
    <property type="entry name" value="Fungal_trans_2"/>
    <property type="match status" value="1"/>
</dbReference>
<keyword evidence="2" id="KW-0539">Nucleus</keyword>
<protein>
    <submittedName>
        <fullName evidence="3">Fungal-specific transcription factor domain-containing protein</fullName>
    </submittedName>
</protein>
<dbReference type="EMBL" id="ML734551">
    <property type="protein sequence ID" value="KAB8253306.1"/>
    <property type="molecule type" value="Genomic_DNA"/>
</dbReference>
<dbReference type="PANTHER" id="PTHR37534:SF26">
    <property type="entry name" value="TRANSCRIPTION FACTOR, PUTATIVE-RELATED"/>
    <property type="match status" value="1"/>
</dbReference>
<gene>
    <name evidence="3" type="ORF">BDV35DRAFT_333432</name>
</gene>
<organism evidence="3">
    <name type="scientific">Aspergillus flavus</name>
    <dbReference type="NCBI Taxonomy" id="5059"/>
    <lineage>
        <taxon>Eukaryota</taxon>
        <taxon>Fungi</taxon>
        <taxon>Dikarya</taxon>
        <taxon>Ascomycota</taxon>
        <taxon>Pezizomycotina</taxon>
        <taxon>Eurotiomycetes</taxon>
        <taxon>Eurotiomycetidae</taxon>
        <taxon>Eurotiales</taxon>
        <taxon>Aspergillaceae</taxon>
        <taxon>Aspergillus</taxon>
        <taxon>Aspergillus subgen. Circumdati</taxon>
    </lineage>
</organism>
<dbReference type="PANTHER" id="PTHR37534">
    <property type="entry name" value="TRANSCRIPTIONAL ACTIVATOR PROTEIN UGA3"/>
    <property type="match status" value="1"/>
</dbReference>
<dbReference type="VEuPathDB" id="FungiDB:AFLA_007803"/>
<dbReference type="GO" id="GO:0003700">
    <property type="term" value="F:DNA-binding transcription factor activity"/>
    <property type="evidence" value="ECO:0007669"/>
    <property type="project" value="TreeGrafter"/>
</dbReference>
<sequence>MISMSVPRKKQEREISLLMHYVDDVFPHQFPIYHSQFVGKREWLLPLLSSTRSVYYATLCLSLLHKEKSSNLDQPGSVSFCQEERLRYYILALRETQQLLQQLSPVCDLEAMRSCVPSLASALHLISYESSCPVYGDWKVHLQAATSLIPILVGGWNSMIKPIKHTSTLWTGLTLSDFHDLHTEGSLSYEDASALRFLTNALAVTGILSFISTGPTSALSDYRYLMDATCDMVQCDQFLGCENWVMSAILDVGLLDRWKREEEGNRRLSFRELANRAKRLEDCLENGIRELSAKTSGSSDAVSSITRIYASSTLTYLHSVVSGLNPDLSEIQESVSRTIELLKELSNWHLLACLTWPLCVTGCMAAPDHEAFFHSLAISAEISPHSLRHTWIVLRILKDVGKVRGSLGEQILPTWEQILCIDGAPILLT</sequence>
<dbReference type="AlphaFoldDB" id="A0A5N6HFR7"/>
<name>A0A5N6HFR7_ASPFL</name>
<dbReference type="GO" id="GO:0000976">
    <property type="term" value="F:transcription cis-regulatory region binding"/>
    <property type="evidence" value="ECO:0007669"/>
    <property type="project" value="TreeGrafter"/>
</dbReference>